<dbReference type="RefSeq" id="WP_319953067.1">
    <property type="nucleotide sequence ID" value="NZ_JAXAVX010000001.1"/>
</dbReference>
<keyword evidence="13" id="KW-1185">Reference proteome</keyword>
<dbReference type="SMART" id="SM00487">
    <property type="entry name" value="DEXDc"/>
    <property type="match status" value="1"/>
</dbReference>
<dbReference type="Gene3D" id="3.40.50.2020">
    <property type="match status" value="1"/>
</dbReference>
<evidence type="ECO:0000256" key="2">
    <source>
        <dbReference type="ARBA" id="ARBA00022741"/>
    </source>
</evidence>
<evidence type="ECO:0000256" key="1">
    <source>
        <dbReference type="ARBA" id="ARBA00005446"/>
    </source>
</evidence>
<evidence type="ECO:0000256" key="8">
    <source>
        <dbReference type="ARBA" id="ARBA00034617"/>
    </source>
</evidence>
<dbReference type="PANTHER" id="PTHR13710">
    <property type="entry name" value="DNA HELICASE RECQ FAMILY MEMBER"/>
    <property type="match status" value="1"/>
</dbReference>
<evidence type="ECO:0000256" key="3">
    <source>
        <dbReference type="ARBA" id="ARBA00022801"/>
    </source>
</evidence>
<evidence type="ECO:0000256" key="4">
    <source>
        <dbReference type="ARBA" id="ARBA00022806"/>
    </source>
</evidence>
<organism evidence="12 13">
    <name type="scientific">Patulibacter brassicae</name>
    <dbReference type="NCBI Taxonomy" id="1705717"/>
    <lineage>
        <taxon>Bacteria</taxon>
        <taxon>Bacillati</taxon>
        <taxon>Actinomycetota</taxon>
        <taxon>Thermoleophilia</taxon>
        <taxon>Solirubrobacterales</taxon>
        <taxon>Patulibacteraceae</taxon>
        <taxon>Patulibacter</taxon>
    </lineage>
</organism>
<dbReference type="InterPro" id="IPR000836">
    <property type="entry name" value="PRTase_dom"/>
</dbReference>
<dbReference type="PROSITE" id="PS51192">
    <property type="entry name" value="HELICASE_ATP_BIND_1"/>
    <property type="match status" value="1"/>
</dbReference>
<keyword evidence="6" id="KW-0238">DNA-binding</keyword>
<dbReference type="Pfam" id="PF00271">
    <property type="entry name" value="Helicase_C"/>
    <property type="match status" value="1"/>
</dbReference>
<feature type="domain" description="Helicase C-terminal" evidence="11">
    <location>
        <begin position="250"/>
        <end position="407"/>
    </location>
</feature>
<evidence type="ECO:0000256" key="9">
    <source>
        <dbReference type="ARBA" id="ARBA00034808"/>
    </source>
</evidence>
<dbReference type="GO" id="GO:0016787">
    <property type="term" value="F:hydrolase activity"/>
    <property type="evidence" value="ECO:0007669"/>
    <property type="project" value="UniProtKB-KW"/>
</dbReference>
<dbReference type="GO" id="GO:0003678">
    <property type="term" value="F:DNA helicase activity"/>
    <property type="evidence" value="ECO:0007669"/>
    <property type="project" value="UniProtKB-EC"/>
</dbReference>
<keyword evidence="4 12" id="KW-0347">Helicase</keyword>
<evidence type="ECO:0000256" key="5">
    <source>
        <dbReference type="ARBA" id="ARBA00022840"/>
    </source>
</evidence>
<dbReference type="Proteomes" id="UP001277761">
    <property type="component" value="Unassembled WGS sequence"/>
</dbReference>
<dbReference type="SMART" id="SM00490">
    <property type="entry name" value="HELICc"/>
    <property type="match status" value="1"/>
</dbReference>
<dbReference type="Pfam" id="PF00270">
    <property type="entry name" value="DEAD"/>
    <property type="match status" value="1"/>
</dbReference>
<dbReference type="PANTHER" id="PTHR13710:SF105">
    <property type="entry name" value="ATP-DEPENDENT DNA HELICASE Q1"/>
    <property type="match status" value="1"/>
</dbReference>
<comment type="caution">
    <text evidence="12">The sequence shown here is derived from an EMBL/GenBank/DDBJ whole genome shotgun (WGS) entry which is preliminary data.</text>
</comment>
<evidence type="ECO:0000256" key="6">
    <source>
        <dbReference type="ARBA" id="ARBA00023125"/>
    </source>
</evidence>
<keyword evidence="7" id="KW-0413">Isomerase</keyword>
<dbReference type="InterPro" id="IPR014001">
    <property type="entry name" value="Helicase_ATP-bd"/>
</dbReference>
<evidence type="ECO:0000259" key="11">
    <source>
        <dbReference type="PROSITE" id="PS51194"/>
    </source>
</evidence>
<keyword evidence="5" id="KW-0067">ATP-binding</keyword>
<comment type="catalytic activity">
    <reaction evidence="8">
        <text>Couples ATP hydrolysis with the unwinding of duplex DNA by translocating in the 3'-5' direction.</text>
        <dbReference type="EC" id="5.6.2.4"/>
    </reaction>
</comment>
<evidence type="ECO:0000259" key="10">
    <source>
        <dbReference type="PROSITE" id="PS51192"/>
    </source>
</evidence>
<accession>A0ABU4VGH2</accession>
<evidence type="ECO:0000313" key="12">
    <source>
        <dbReference type="EMBL" id="MDX8150927.1"/>
    </source>
</evidence>
<dbReference type="CDD" id="cd06223">
    <property type="entry name" value="PRTases_typeI"/>
    <property type="match status" value="1"/>
</dbReference>
<keyword evidence="2" id="KW-0547">Nucleotide-binding</keyword>
<evidence type="ECO:0000313" key="13">
    <source>
        <dbReference type="Proteomes" id="UP001277761"/>
    </source>
</evidence>
<sequence length="716" mass="78008">MSTTMTETAPALEDEALARLRALTGDPRATFREHQLDAIRDLVEDRARVLCVQRTGWGKSAVYFVATALLRARGAGPTLIVSPLLALMRNQLQAAEAMGLRAHTVNSTNQAEWATIEGLIEQDAVDLLLIGPERLNADRFRERLLPVVAGRTGLLVIDEAHCVSDWGHDFRPDYRRIGDVLAGLPQQAAVLGTTATANDRVVADVTEQLTAPRAGAGPDEAAPVLRTYRGSLARRSLRLEVVELAHPAERLAWLVEHLRADPATGEAPLPGSGIVYALTVSDAEQVAGFLAEHGIAAAAYTGQQDSEARIALEERLRRDEVKVVVATSALGMGYDKPDLGFIVHYQAPGSVVAYYQQVGRAGRGVDHAEVVLLRGREDRRIQDFFISQAFPTAERVAEVRAALDEAGEAGLTSRELQSRVNLGLTRLEAMLKILDVEGAVRRAGGRWIAVPESDWRYDADRYAHVTELRREEQRAMAAFGSDGRCLMRTLQEQLDDPDPQDCGRCAVCAGPRHQPLEGDAHVALVREAQQHLRSRPVDFDPKRMAPDATSGALRKIPQDVRVEPGRALARRGDAGWDDQARRELGAGRVSDETVDALAALVRDWRVPVQWVAAVPSRRGEPDVVQDLGERLAARLELPWAPVVVRREDRPPQAAQHGAAQQAANVRGAFAVEGTVPPGRALLVDDVRQSGWTLAMVGGQLRRRGADAVFPVVLSTS</sequence>
<keyword evidence="3 12" id="KW-0378">Hydrolase</keyword>
<dbReference type="InterPro" id="IPR029057">
    <property type="entry name" value="PRTase-like"/>
</dbReference>
<feature type="domain" description="Helicase ATP-binding" evidence="10">
    <location>
        <begin position="40"/>
        <end position="215"/>
    </location>
</feature>
<evidence type="ECO:0000256" key="7">
    <source>
        <dbReference type="ARBA" id="ARBA00023235"/>
    </source>
</evidence>
<dbReference type="NCBIfam" id="TIGR00614">
    <property type="entry name" value="recQ_fam"/>
    <property type="match status" value="1"/>
</dbReference>
<gene>
    <name evidence="12" type="ORF">SK069_04920</name>
</gene>
<dbReference type="EMBL" id="JAXAVX010000001">
    <property type="protein sequence ID" value="MDX8150927.1"/>
    <property type="molecule type" value="Genomic_DNA"/>
</dbReference>
<protein>
    <recommendedName>
        <fullName evidence="9">DNA 3'-5' helicase</fullName>
        <ecNumber evidence="9">5.6.2.4</ecNumber>
    </recommendedName>
</protein>
<dbReference type="SUPFAM" id="SSF52540">
    <property type="entry name" value="P-loop containing nucleoside triphosphate hydrolases"/>
    <property type="match status" value="1"/>
</dbReference>
<dbReference type="Gene3D" id="3.40.50.300">
    <property type="entry name" value="P-loop containing nucleotide triphosphate hydrolases"/>
    <property type="match status" value="2"/>
</dbReference>
<dbReference type="InterPro" id="IPR011545">
    <property type="entry name" value="DEAD/DEAH_box_helicase_dom"/>
</dbReference>
<dbReference type="PROSITE" id="PS51194">
    <property type="entry name" value="HELICASE_CTER"/>
    <property type="match status" value="1"/>
</dbReference>
<dbReference type="InterPro" id="IPR001650">
    <property type="entry name" value="Helicase_C-like"/>
</dbReference>
<name>A0ABU4VGH2_9ACTN</name>
<dbReference type="InterPro" id="IPR027417">
    <property type="entry name" value="P-loop_NTPase"/>
</dbReference>
<dbReference type="SUPFAM" id="SSF53271">
    <property type="entry name" value="PRTase-like"/>
    <property type="match status" value="1"/>
</dbReference>
<reference evidence="12 13" key="1">
    <citation type="submission" date="2023-11" db="EMBL/GenBank/DDBJ databases">
        <authorList>
            <person name="Xu M."/>
            <person name="Jiang T."/>
        </authorList>
    </citation>
    <scope>NUCLEOTIDE SEQUENCE [LARGE SCALE GENOMIC DNA]</scope>
    <source>
        <strain evidence="12 13">SD</strain>
    </source>
</reference>
<dbReference type="EC" id="5.6.2.4" evidence="9"/>
<dbReference type="InterPro" id="IPR004589">
    <property type="entry name" value="DNA_helicase_ATP-dep_RecQ"/>
</dbReference>
<comment type="similarity">
    <text evidence="1">Belongs to the helicase family. RecQ subfamily.</text>
</comment>
<proteinExistence type="inferred from homology"/>